<dbReference type="EMBL" id="KN824874">
    <property type="protein sequence ID" value="KIK98967.1"/>
    <property type="molecule type" value="Genomic_DNA"/>
</dbReference>
<gene>
    <name evidence="5" type="ORF">PAXRUDRAFT_63944</name>
</gene>
<comment type="pathway">
    <text evidence="1">Secondary metabolite biosynthesis.</text>
</comment>
<keyword evidence="6" id="KW-1185">Reference proteome</keyword>
<evidence type="ECO:0000256" key="3">
    <source>
        <dbReference type="ARBA" id="ARBA00022691"/>
    </source>
</evidence>
<dbReference type="Gene3D" id="3.40.50.150">
    <property type="entry name" value="Vaccinia Virus protein VP39"/>
    <property type="match status" value="1"/>
</dbReference>
<evidence type="ECO:0000256" key="1">
    <source>
        <dbReference type="ARBA" id="ARBA00005179"/>
    </source>
</evidence>
<protein>
    <recommendedName>
        <fullName evidence="7">Methyltransferase domain-containing protein</fullName>
    </recommendedName>
</protein>
<sequence>DPSLYRLDAESLAFLKAEICIQDDDELRNHILSVQARAYAVAPYPCIRAFSFTRTTGMMTETLLMCIKLKISKMPAYKQVLKLGQEREGALLLDIGCCFGNDARKAAVDFPAKQIVASDRKPELWELGHVLFRSNLELLKATFVAGNALDPTFLSPVAGSREPPVPVGLSNISVLNDLHGKVSAIWATSFFHLFPEKNQRQLAHAQSGSIIFGSHVAMPEKG</sequence>
<organism evidence="5 6">
    <name type="scientific">Paxillus rubicundulus Ve08.2h10</name>
    <dbReference type="NCBI Taxonomy" id="930991"/>
    <lineage>
        <taxon>Eukaryota</taxon>
        <taxon>Fungi</taxon>
        <taxon>Dikarya</taxon>
        <taxon>Basidiomycota</taxon>
        <taxon>Agaricomycotina</taxon>
        <taxon>Agaricomycetes</taxon>
        <taxon>Agaricomycetidae</taxon>
        <taxon>Boletales</taxon>
        <taxon>Paxilineae</taxon>
        <taxon>Paxillaceae</taxon>
        <taxon>Paxillus</taxon>
    </lineage>
</organism>
<dbReference type="PANTHER" id="PTHR35897:SF1">
    <property type="entry name" value="METHYLTRANSFERASE AUSD"/>
    <property type="match status" value="1"/>
</dbReference>
<reference evidence="5 6" key="1">
    <citation type="submission" date="2014-04" db="EMBL/GenBank/DDBJ databases">
        <authorList>
            <consortium name="DOE Joint Genome Institute"/>
            <person name="Kuo A."/>
            <person name="Kohler A."/>
            <person name="Jargeat P."/>
            <person name="Nagy L.G."/>
            <person name="Floudas D."/>
            <person name="Copeland A."/>
            <person name="Barry K.W."/>
            <person name="Cichocki N."/>
            <person name="Veneault-Fourrey C."/>
            <person name="LaButti K."/>
            <person name="Lindquist E.A."/>
            <person name="Lipzen A."/>
            <person name="Lundell T."/>
            <person name="Morin E."/>
            <person name="Murat C."/>
            <person name="Sun H."/>
            <person name="Tunlid A."/>
            <person name="Henrissat B."/>
            <person name="Grigoriev I.V."/>
            <person name="Hibbett D.S."/>
            <person name="Martin F."/>
            <person name="Nordberg H.P."/>
            <person name="Cantor M.N."/>
            <person name="Hua S.X."/>
        </authorList>
    </citation>
    <scope>NUCLEOTIDE SEQUENCE [LARGE SCALE GENOMIC DNA]</scope>
    <source>
        <strain evidence="5 6">Ve08.2h10</strain>
    </source>
</reference>
<dbReference type="OrthoDB" id="2094832at2759"/>
<dbReference type="Proteomes" id="UP000054538">
    <property type="component" value="Unassembled WGS sequence"/>
</dbReference>
<dbReference type="InterPro" id="IPR029063">
    <property type="entry name" value="SAM-dependent_MTases_sf"/>
</dbReference>
<dbReference type="HOGENOM" id="CLU_1086371_0_0_1"/>
<keyword evidence="2" id="KW-0808">Transferase</keyword>
<name>A0A0D0DKI3_9AGAM</name>
<dbReference type="InterPro" id="IPR051654">
    <property type="entry name" value="Meroterpenoid_MTases"/>
</dbReference>
<feature type="non-terminal residue" evidence="5">
    <location>
        <position position="222"/>
    </location>
</feature>
<evidence type="ECO:0000313" key="6">
    <source>
        <dbReference type="Proteomes" id="UP000054538"/>
    </source>
</evidence>
<dbReference type="STRING" id="930991.A0A0D0DKI3"/>
<accession>A0A0D0DKI3</accession>
<dbReference type="AlphaFoldDB" id="A0A0D0DKI3"/>
<evidence type="ECO:0000313" key="5">
    <source>
        <dbReference type="EMBL" id="KIK98967.1"/>
    </source>
</evidence>
<dbReference type="InParanoid" id="A0A0D0DKI3"/>
<reference evidence="6" key="2">
    <citation type="submission" date="2015-01" db="EMBL/GenBank/DDBJ databases">
        <title>Evolutionary Origins and Diversification of the Mycorrhizal Mutualists.</title>
        <authorList>
            <consortium name="DOE Joint Genome Institute"/>
            <consortium name="Mycorrhizal Genomics Consortium"/>
            <person name="Kohler A."/>
            <person name="Kuo A."/>
            <person name="Nagy L.G."/>
            <person name="Floudas D."/>
            <person name="Copeland A."/>
            <person name="Barry K.W."/>
            <person name="Cichocki N."/>
            <person name="Veneault-Fourrey C."/>
            <person name="LaButti K."/>
            <person name="Lindquist E.A."/>
            <person name="Lipzen A."/>
            <person name="Lundell T."/>
            <person name="Morin E."/>
            <person name="Murat C."/>
            <person name="Riley R."/>
            <person name="Ohm R."/>
            <person name="Sun H."/>
            <person name="Tunlid A."/>
            <person name="Henrissat B."/>
            <person name="Grigoriev I.V."/>
            <person name="Hibbett D.S."/>
            <person name="Martin F."/>
        </authorList>
    </citation>
    <scope>NUCLEOTIDE SEQUENCE [LARGE SCALE GENOMIC DNA]</scope>
    <source>
        <strain evidence="6">Ve08.2h10</strain>
    </source>
</reference>
<evidence type="ECO:0000256" key="4">
    <source>
        <dbReference type="ARBA" id="ARBA00038314"/>
    </source>
</evidence>
<dbReference type="GO" id="GO:0016740">
    <property type="term" value="F:transferase activity"/>
    <property type="evidence" value="ECO:0007669"/>
    <property type="project" value="UniProtKB-KW"/>
</dbReference>
<evidence type="ECO:0008006" key="7">
    <source>
        <dbReference type="Google" id="ProtNLM"/>
    </source>
</evidence>
<proteinExistence type="inferred from homology"/>
<evidence type="ECO:0000256" key="2">
    <source>
        <dbReference type="ARBA" id="ARBA00022679"/>
    </source>
</evidence>
<keyword evidence="3" id="KW-0949">S-adenosyl-L-methionine</keyword>
<feature type="non-terminal residue" evidence="5">
    <location>
        <position position="1"/>
    </location>
</feature>
<dbReference type="SUPFAM" id="SSF53335">
    <property type="entry name" value="S-adenosyl-L-methionine-dependent methyltransferases"/>
    <property type="match status" value="1"/>
</dbReference>
<dbReference type="PANTHER" id="PTHR35897">
    <property type="entry name" value="METHYLTRANSFERASE AUSD"/>
    <property type="match status" value="1"/>
</dbReference>
<comment type="similarity">
    <text evidence="4">Belongs to the class I-like SAM-binding methyltransferase superfamily.</text>
</comment>